<comment type="caution">
    <text evidence="1">The sequence shown here is derived from an EMBL/GenBank/DDBJ whole genome shotgun (WGS) entry which is preliminary data.</text>
</comment>
<name>A0ABW0EYS5_9HYPH</name>
<dbReference type="Gene3D" id="3.30.530.20">
    <property type="match status" value="1"/>
</dbReference>
<keyword evidence="2" id="KW-1185">Reference proteome</keyword>
<dbReference type="Proteomes" id="UP001595976">
    <property type="component" value="Unassembled WGS sequence"/>
</dbReference>
<organism evidence="1 2">
    <name type="scientific">Bosea minatitlanensis</name>
    <dbReference type="NCBI Taxonomy" id="128782"/>
    <lineage>
        <taxon>Bacteria</taxon>
        <taxon>Pseudomonadati</taxon>
        <taxon>Pseudomonadota</taxon>
        <taxon>Alphaproteobacteria</taxon>
        <taxon>Hyphomicrobiales</taxon>
        <taxon>Boseaceae</taxon>
        <taxon>Bosea</taxon>
    </lineage>
</organism>
<sequence length="118" mass="12748">MSADEAEGAPEPLVLDYRLDAPPEKVWRAISMPGLREAWLPGADLADPEPIVLAPGEALRYRMREDEPPFRESAVTFRISADAAGGTRLNVIHERAACSDGRTIMAANSNAPPLLRAA</sequence>
<protein>
    <submittedName>
        <fullName evidence="1">SRPBCC domain-containing protein</fullName>
    </submittedName>
</protein>
<dbReference type="SUPFAM" id="SSF55961">
    <property type="entry name" value="Bet v1-like"/>
    <property type="match status" value="1"/>
</dbReference>
<dbReference type="CDD" id="cd07814">
    <property type="entry name" value="SRPBCC_CalC_Aha1-like"/>
    <property type="match status" value="1"/>
</dbReference>
<reference evidence="2" key="1">
    <citation type="journal article" date="2019" name="Int. J. Syst. Evol. Microbiol.">
        <title>The Global Catalogue of Microorganisms (GCM) 10K type strain sequencing project: providing services to taxonomists for standard genome sequencing and annotation.</title>
        <authorList>
            <consortium name="The Broad Institute Genomics Platform"/>
            <consortium name="The Broad Institute Genome Sequencing Center for Infectious Disease"/>
            <person name="Wu L."/>
            <person name="Ma J."/>
        </authorList>
    </citation>
    <scope>NUCLEOTIDE SEQUENCE [LARGE SCALE GENOMIC DNA]</scope>
    <source>
        <strain evidence="2">CGMCC 1.15643</strain>
    </source>
</reference>
<evidence type="ECO:0000313" key="1">
    <source>
        <dbReference type="EMBL" id="MFC5291394.1"/>
    </source>
</evidence>
<dbReference type="RefSeq" id="WP_158444866.1">
    <property type="nucleotide sequence ID" value="NZ_JAOAOS010000015.1"/>
</dbReference>
<evidence type="ECO:0000313" key="2">
    <source>
        <dbReference type="Proteomes" id="UP001595976"/>
    </source>
</evidence>
<dbReference type="EMBL" id="JBHSLI010000001">
    <property type="protein sequence ID" value="MFC5291394.1"/>
    <property type="molecule type" value="Genomic_DNA"/>
</dbReference>
<dbReference type="InterPro" id="IPR023393">
    <property type="entry name" value="START-like_dom_sf"/>
</dbReference>
<gene>
    <name evidence="1" type="ORF">ACFPK2_00135</name>
</gene>
<accession>A0ABW0EYS5</accession>
<proteinExistence type="predicted"/>